<evidence type="ECO:0000313" key="1">
    <source>
        <dbReference type="EMBL" id="RMZ70798.1"/>
    </source>
</evidence>
<reference evidence="1 2" key="1">
    <citation type="journal article" date="2014" name="PLoS ONE">
        <title>De novo Genome Assembly of the Fungal Plant Pathogen Pyrenophora semeniperda.</title>
        <authorList>
            <person name="Soliai M.M."/>
            <person name="Meyer S.E."/>
            <person name="Udall J.A."/>
            <person name="Elzinga D.E."/>
            <person name="Hermansen R.A."/>
            <person name="Bodily P.M."/>
            <person name="Hart A.A."/>
            <person name="Coleman C.E."/>
        </authorList>
    </citation>
    <scope>NUCLEOTIDE SEQUENCE [LARGE SCALE GENOMIC DNA]</scope>
    <source>
        <strain evidence="1 2">CCB06</strain>
        <tissue evidence="1">Mycelium</tissue>
    </source>
</reference>
<organism evidence="1 2">
    <name type="scientific">Pyrenophora seminiperda CCB06</name>
    <dbReference type="NCBI Taxonomy" id="1302712"/>
    <lineage>
        <taxon>Eukaryota</taxon>
        <taxon>Fungi</taxon>
        <taxon>Dikarya</taxon>
        <taxon>Ascomycota</taxon>
        <taxon>Pezizomycotina</taxon>
        <taxon>Dothideomycetes</taxon>
        <taxon>Pleosporomycetidae</taxon>
        <taxon>Pleosporales</taxon>
        <taxon>Pleosporineae</taxon>
        <taxon>Pleosporaceae</taxon>
        <taxon>Pyrenophora</taxon>
    </lineage>
</organism>
<accession>A0A3M7M8L9</accession>
<name>A0A3M7M8L9_9PLEO</name>
<gene>
    <name evidence="1" type="ORF">GMOD_00008433</name>
</gene>
<evidence type="ECO:0000313" key="2">
    <source>
        <dbReference type="Proteomes" id="UP000265663"/>
    </source>
</evidence>
<keyword evidence="2" id="KW-1185">Reference proteome</keyword>
<dbReference type="AlphaFoldDB" id="A0A3M7M8L9"/>
<dbReference type="EMBL" id="KE747825">
    <property type="protein sequence ID" value="RMZ70798.1"/>
    <property type="molecule type" value="Genomic_DNA"/>
</dbReference>
<dbReference type="Proteomes" id="UP000265663">
    <property type="component" value="Unassembled WGS sequence"/>
</dbReference>
<protein>
    <submittedName>
        <fullName evidence="1">Uncharacterized protein</fullName>
    </submittedName>
</protein>
<sequence length="110" mass="12691">MRYWTGLVYPKSSVFRLQSFYYRLVVVLQLENQNFKVGGHWRIVEDKSLKNCQLVKYHHLQHQQSEPRTTTTLPTGYHTSKPILGLPIISQNATTPDYELGSSISILALN</sequence>
<proteinExistence type="predicted"/>